<dbReference type="RefSeq" id="WP_044885066.1">
    <property type="nucleotide sequence ID" value="NZ_JYFN01000015.1"/>
</dbReference>
<dbReference type="AlphaFoldDB" id="A0A0D8BGJ7"/>
<dbReference type="PANTHER" id="PTHR43649">
    <property type="entry name" value="ARABINOSE-BINDING PROTEIN-RELATED"/>
    <property type="match status" value="1"/>
</dbReference>
<sequence length="452" mass="46337">MIRIRRLLPLTVAVTMLTLTACGGGGDSGPANPAESLRPTARSAAAGVDNVAGATASPECAAKVKTLRMAAVGTLNDVAKSGKAYMEKAHPGLTVDLNTTAPDYTALVQQISADRSAGRSVDVAVAGFDLLPVFARELGAQELSPRLLRASYDQRLLGLGTVGGKQIGIPQQVSSLALVYNLDVLTKAGVDPATLTTTAGVLAAADKIKASGQNVQPIDLSTGQQFGQWILNTLASSKGTPIQDAAGRPALTTPAAREAAAFLAKVGTYGPQSADPTQGGLLRFGIRQQTAMTVVSVASVAGGLKFIAGQGAKGFRAGAIPFPTLPGGSQHPIAGGNALTVLATDRCQREMATELVVSLLSPDVVEASTEALSYIPVDTQATSQLGSFYDTYPQLKPFLALTGSLVKAPVWGGARGAELPTALSDQVVRIFKGEDPAKTLAAAQAEAVELTR</sequence>
<organism evidence="2 3">
    <name type="scientific">Frankia torreyi</name>
    <dbReference type="NCBI Taxonomy" id="1856"/>
    <lineage>
        <taxon>Bacteria</taxon>
        <taxon>Bacillati</taxon>
        <taxon>Actinomycetota</taxon>
        <taxon>Actinomycetes</taxon>
        <taxon>Frankiales</taxon>
        <taxon>Frankiaceae</taxon>
        <taxon>Frankia</taxon>
    </lineage>
</organism>
<gene>
    <name evidence="2" type="ORF">FF36_02398</name>
</gene>
<evidence type="ECO:0000313" key="3">
    <source>
        <dbReference type="Proteomes" id="UP000032545"/>
    </source>
</evidence>
<reference evidence="3" key="1">
    <citation type="submission" date="2015-02" db="EMBL/GenBank/DDBJ databases">
        <title>Draft Genome of Frankia sp. CpI1-S.</title>
        <authorList>
            <person name="Oshone R.T."/>
            <person name="Ngom M."/>
            <person name="Ghodhbane-Gtari F."/>
            <person name="Gtari M."/>
            <person name="Morris K."/>
            <person name="Thomas K."/>
            <person name="Sen A."/>
            <person name="Tisa L.S."/>
        </authorList>
    </citation>
    <scope>NUCLEOTIDE SEQUENCE [LARGE SCALE GENOMIC DNA]</scope>
    <source>
        <strain evidence="3">CpI1-S</strain>
    </source>
</reference>
<dbReference type="PANTHER" id="PTHR43649:SF12">
    <property type="entry name" value="DIACETYLCHITOBIOSE BINDING PROTEIN DASA"/>
    <property type="match status" value="1"/>
</dbReference>
<evidence type="ECO:0000313" key="2">
    <source>
        <dbReference type="EMBL" id="KJE23195.1"/>
    </source>
</evidence>
<dbReference type="SUPFAM" id="SSF53850">
    <property type="entry name" value="Periplasmic binding protein-like II"/>
    <property type="match status" value="1"/>
</dbReference>
<evidence type="ECO:0000256" key="1">
    <source>
        <dbReference type="SAM" id="SignalP"/>
    </source>
</evidence>
<dbReference type="InterPro" id="IPR006059">
    <property type="entry name" value="SBP"/>
</dbReference>
<dbReference type="Proteomes" id="UP000032545">
    <property type="component" value="Unassembled WGS sequence"/>
</dbReference>
<feature type="signal peptide" evidence="1">
    <location>
        <begin position="1"/>
        <end position="21"/>
    </location>
</feature>
<keyword evidence="3" id="KW-1185">Reference proteome</keyword>
<dbReference type="EMBL" id="JYFN01000015">
    <property type="protein sequence ID" value="KJE23195.1"/>
    <property type="molecule type" value="Genomic_DNA"/>
</dbReference>
<keyword evidence="1" id="KW-0732">Signal</keyword>
<dbReference type="Gene3D" id="3.40.190.10">
    <property type="entry name" value="Periplasmic binding protein-like II"/>
    <property type="match status" value="1"/>
</dbReference>
<dbReference type="InterPro" id="IPR050490">
    <property type="entry name" value="Bact_solute-bd_prot1"/>
</dbReference>
<comment type="caution">
    <text evidence="2">The sequence shown here is derived from an EMBL/GenBank/DDBJ whole genome shotgun (WGS) entry which is preliminary data.</text>
</comment>
<dbReference type="PATRIC" id="fig|1502723.3.peg.1466"/>
<proteinExistence type="predicted"/>
<feature type="chain" id="PRO_5039605097" evidence="1">
    <location>
        <begin position="22"/>
        <end position="452"/>
    </location>
</feature>
<dbReference type="Pfam" id="PF01547">
    <property type="entry name" value="SBP_bac_1"/>
    <property type="match status" value="1"/>
</dbReference>
<dbReference type="PROSITE" id="PS51257">
    <property type="entry name" value="PROKAR_LIPOPROTEIN"/>
    <property type="match status" value="1"/>
</dbReference>
<reference evidence="2 3" key="2">
    <citation type="journal article" date="2016" name="Genome Announc.">
        <title>Permanent Draft Genome Sequences for Two Variants of Frankia sp. Strain CpI1, the First Frankia Strain Isolated from Root Nodules of Comptonia peregrina.</title>
        <authorList>
            <person name="Oshone R."/>
            <person name="Hurst S.G.IV."/>
            <person name="Abebe-Akele F."/>
            <person name="Simpson S."/>
            <person name="Morris K."/>
            <person name="Thomas W.K."/>
            <person name="Tisa L.S."/>
        </authorList>
    </citation>
    <scope>NUCLEOTIDE SEQUENCE [LARGE SCALE GENOMIC DNA]</scope>
    <source>
        <strain evidence="3">CpI1-S</strain>
    </source>
</reference>
<dbReference type="OrthoDB" id="9780991at2"/>
<accession>A0A0D8BGJ7</accession>
<protein>
    <submittedName>
        <fullName evidence="2">Carbohydrate ABC transporter substrate-binding protein, CUT1 family</fullName>
    </submittedName>
</protein>
<name>A0A0D8BGJ7_9ACTN</name>